<feature type="compositionally biased region" description="Low complexity" evidence="1">
    <location>
        <begin position="87"/>
        <end position="96"/>
    </location>
</feature>
<evidence type="ECO:0000256" key="1">
    <source>
        <dbReference type="SAM" id="MobiDB-lite"/>
    </source>
</evidence>
<evidence type="ECO:0000313" key="2">
    <source>
        <dbReference type="EMBL" id="KLT43484.1"/>
    </source>
</evidence>
<proteinExistence type="predicted"/>
<name>A0A0J1B6Y9_9TREE</name>
<gene>
    <name evidence="2" type="ORF">CC85DRAFT_47612</name>
</gene>
<dbReference type="EMBL" id="KQ087194">
    <property type="protein sequence ID" value="KLT43484.1"/>
    <property type="molecule type" value="Genomic_DNA"/>
</dbReference>
<sequence length="147" mass="15605">MWGGMEAGEGAAGGIWVRGWRGGDGGAAGWLEWDWGITGERAVKLGGQAASCARSLVAEGSLCLTRWERRATSTSSARRSTGHRESAAAPTSASEAVQPCMWMGDGQNKTTNADYIHPTPTRVRDKVISERTWSARDYGSGCAATIE</sequence>
<protein>
    <submittedName>
        <fullName evidence="2">Uncharacterized protein</fullName>
    </submittedName>
</protein>
<evidence type="ECO:0000313" key="3">
    <source>
        <dbReference type="Proteomes" id="UP000053611"/>
    </source>
</evidence>
<organism evidence="2 3">
    <name type="scientific">Cutaneotrichosporon oleaginosum</name>
    <dbReference type="NCBI Taxonomy" id="879819"/>
    <lineage>
        <taxon>Eukaryota</taxon>
        <taxon>Fungi</taxon>
        <taxon>Dikarya</taxon>
        <taxon>Basidiomycota</taxon>
        <taxon>Agaricomycotina</taxon>
        <taxon>Tremellomycetes</taxon>
        <taxon>Trichosporonales</taxon>
        <taxon>Trichosporonaceae</taxon>
        <taxon>Cutaneotrichosporon</taxon>
    </lineage>
</organism>
<feature type="region of interest" description="Disordered" evidence="1">
    <location>
        <begin position="71"/>
        <end position="97"/>
    </location>
</feature>
<dbReference type="AlphaFoldDB" id="A0A0J1B6Y9"/>
<reference evidence="2 3" key="1">
    <citation type="submission" date="2015-03" db="EMBL/GenBank/DDBJ databases">
        <title>Genomics and transcriptomics of the oil-accumulating basidiomycete yeast T. oleaginosus allow insights into substrate utilization and the diverse evolutionary trajectories of mating systems in fungi.</title>
        <authorList>
            <consortium name="DOE Joint Genome Institute"/>
            <person name="Kourist R."/>
            <person name="Kracht O."/>
            <person name="Bracharz F."/>
            <person name="Lipzen A."/>
            <person name="Nolan M."/>
            <person name="Ohm R."/>
            <person name="Grigoriev I."/>
            <person name="Sun S."/>
            <person name="Heitman J."/>
            <person name="Bruck T."/>
            <person name="Nowrousian M."/>
        </authorList>
    </citation>
    <scope>NUCLEOTIDE SEQUENCE [LARGE SCALE GENOMIC DNA]</scope>
    <source>
        <strain evidence="2 3">IBC0246</strain>
    </source>
</reference>
<dbReference type="Proteomes" id="UP000053611">
    <property type="component" value="Unassembled WGS sequence"/>
</dbReference>
<keyword evidence="3" id="KW-1185">Reference proteome</keyword>
<dbReference type="RefSeq" id="XP_018279975.1">
    <property type="nucleotide sequence ID" value="XM_018427204.1"/>
</dbReference>
<dbReference type="GeneID" id="28987807"/>
<accession>A0A0J1B6Y9</accession>